<keyword evidence="3" id="KW-1185">Reference proteome</keyword>
<dbReference type="RefSeq" id="WP_209636800.1">
    <property type="nucleotide sequence ID" value="NZ_JAGINW010000001.1"/>
</dbReference>
<feature type="coiled-coil region" evidence="1">
    <location>
        <begin position="353"/>
        <end position="380"/>
    </location>
</feature>
<evidence type="ECO:0000256" key="1">
    <source>
        <dbReference type="SAM" id="Coils"/>
    </source>
</evidence>
<sequence length="422" mass="45850">MQDESLPLPAVAVLSSADLGGFGDQLLAAVIERELLARLPDVQIVSFAPLGWDRPGSTATPLARPERATTARITESAQSSVLCPAFPLGDDLSARYSSPQAQWAEPYFAGGLVEASHAVVACGVRVVAKPSKALVTAVARRALFTVRDKVSRERLKAAGEDIAIVPHPGLAVKLDGLAARAESLRKLGVLPEGSYVVSAVPIDGEQVVPLPEDGALEDKLAIIANARFVVASDEHMAAAAAGLDVPWVLLDPTGEETPPVLEFGVEQQIVRSADDLPSVITKEFPSRKAELLTVLDEHFGKVAKVTEMAVLANDGSPLRRWARLAEENRALRHANARLRERMVVERNRMIDPIADVVTENDKLTKELEAARAQHANMVAQNQILMAQVAERDRELLAWQNIRLIRWTNPIRNAYSKVRSFVR</sequence>
<comment type="caution">
    <text evidence="2">The sequence shown here is derived from an EMBL/GenBank/DDBJ whole genome shotgun (WGS) entry which is preliminary data.</text>
</comment>
<accession>A0ABS4TBF3</accession>
<gene>
    <name evidence="2" type="ORF">JOF56_002135</name>
</gene>
<organism evidence="2 3">
    <name type="scientific">Kibdelosporangium banguiense</name>
    <dbReference type="NCBI Taxonomy" id="1365924"/>
    <lineage>
        <taxon>Bacteria</taxon>
        <taxon>Bacillati</taxon>
        <taxon>Actinomycetota</taxon>
        <taxon>Actinomycetes</taxon>
        <taxon>Pseudonocardiales</taxon>
        <taxon>Pseudonocardiaceae</taxon>
        <taxon>Kibdelosporangium</taxon>
    </lineage>
</organism>
<dbReference type="Proteomes" id="UP001519332">
    <property type="component" value="Unassembled WGS sequence"/>
</dbReference>
<name>A0ABS4TBF3_9PSEU</name>
<keyword evidence="1" id="KW-0175">Coiled coil</keyword>
<protein>
    <submittedName>
        <fullName evidence="2">Regulator of replication initiation timing</fullName>
    </submittedName>
</protein>
<evidence type="ECO:0000313" key="3">
    <source>
        <dbReference type="Proteomes" id="UP001519332"/>
    </source>
</evidence>
<dbReference type="EMBL" id="JAGINW010000001">
    <property type="protein sequence ID" value="MBP2321750.1"/>
    <property type="molecule type" value="Genomic_DNA"/>
</dbReference>
<proteinExistence type="predicted"/>
<reference evidence="2 3" key="1">
    <citation type="submission" date="2021-03" db="EMBL/GenBank/DDBJ databases">
        <title>Sequencing the genomes of 1000 actinobacteria strains.</title>
        <authorList>
            <person name="Klenk H.-P."/>
        </authorList>
    </citation>
    <scope>NUCLEOTIDE SEQUENCE [LARGE SCALE GENOMIC DNA]</scope>
    <source>
        <strain evidence="2 3">DSM 46670</strain>
    </source>
</reference>
<evidence type="ECO:0000313" key="2">
    <source>
        <dbReference type="EMBL" id="MBP2321750.1"/>
    </source>
</evidence>